<evidence type="ECO:0000313" key="15">
    <source>
        <dbReference type="EMBL" id="GMM58683.1"/>
    </source>
</evidence>
<dbReference type="GO" id="GO:0051646">
    <property type="term" value="P:mitochondrion localization"/>
    <property type="evidence" value="ECO:0007669"/>
    <property type="project" value="TreeGrafter"/>
</dbReference>
<evidence type="ECO:0000256" key="13">
    <source>
        <dbReference type="SAM" id="Phobius"/>
    </source>
</evidence>
<comment type="subcellular location">
    <subcellularLocation>
        <location evidence="1">Mitochondrion outer membrane</location>
        <topology evidence="1">Multi-pass membrane protein</topology>
    </subcellularLocation>
</comment>
<dbReference type="InterPro" id="IPR027417">
    <property type="entry name" value="P-loop_NTPase"/>
</dbReference>
<evidence type="ECO:0000256" key="1">
    <source>
        <dbReference type="ARBA" id="ARBA00004374"/>
    </source>
</evidence>
<evidence type="ECO:0000313" key="16">
    <source>
        <dbReference type="Proteomes" id="UP001377567"/>
    </source>
</evidence>
<gene>
    <name evidence="15" type="ORF">DAKH74_053000</name>
</gene>
<accession>A0AAV5S4N8</accession>
<feature type="transmembrane region" description="Helical" evidence="13">
    <location>
        <begin position="700"/>
        <end position="722"/>
    </location>
</feature>
<dbReference type="InterPro" id="IPR030381">
    <property type="entry name" value="G_DYNAMIN_dom"/>
</dbReference>
<keyword evidence="2 13" id="KW-0812">Transmembrane</keyword>
<dbReference type="Pfam" id="PF00350">
    <property type="entry name" value="Dynamin_N"/>
    <property type="match status" value="1"/>
</dbReference>
<dbReference type="GO" id="GO:0005741">
    <property type="term" value="C:mitochondrial outer membrane"/>
    <property type="evidence" value="ECO:0007669"/>
    <property type="project" value="UniProtKB-SubCell"/>
</dbReference>
<keyword evidence="9" id="KW-0342">GTP-binding</keyword>
<dbReference type="GO" id="GO:0008053">
    <property type="term" value="P:mitochondrial fusion"/>
    <property type="evidence" value="ECO:0007669"/>
    <property type="project" value="TreeGrafter"/>
</dbReference>
<keyword evidence="3" id="KW-0547">Nucleotide-binding</keyword>
<sequence length="851" mass="94524">MSQKSVTSGERAGEETGDELSRTQSPGSGRSSPSSAIPEVESPSQGAAEPIPIAATYNRNTGVFDANSVSPQEKAAYAAKVASAQMSQWAYSNARTQLTSGIRSVSNMLKQLKEENEARPVDVNAETNAELEVLRVNLRLDRSSVSSTQDNLGLDRPAMAALLGSQIQTACSHLSSLQRRVGDQSSKVFITGDVNTGKTAFCNALLHRHLLPEDQLPCTTVFCEVREARENDNIEEVHAIPLSLVPGSVSECISRYDPHDSTTYEVFPLSELDDLVPQSEKYAMLKVYIRDDARPADASLLRNGTVDIALIDSPGLNRDSVQTSEVIARQDEIDLVVFVVNAENQLTLSAQEFIALASREKKLMFFAVNKFDRIRDKERCKRLILEQIKDLSPESYKRAPEFVHFLAEPRHDDDPDGNGDDDNNDNSDDDNDPNFKNLENSLRNFVLKRRAQSKLLPAKTYLTKVLGDLTSISKSNLATFKAEESNINEELTSLETEVAKATKHYAAFTKDIDSLADQTVTETYDYTKQSIMQCLDINVSSMPQYQGISRLYDFVFYTEHYIRDQIRDSIVRSELHARAETKRAVEQICGDAQEALGDEFMSNRAFDSSLMFSQSVHSLSKNFSMPLEISDLYAPSWEGLMDYLSWALFSPAKLLQGGETTDEKTEEKGTMALVGSVLGLGNYPLSQYWKRPSLLFTSKLPALAIYSLGGSKIITTVVFSGLRTFTWRSLGQISGSVLAVATLLTVSYFVHDLPRALPQNLLAKYTARLQSLDYIHTNSKRISGEVAGVLRIPTREIVRTCELLVDRKQETRRGLERRKQSNALALRFFDQLLASATAQQSATAAINLDIE</sequence>
<comment type="catalytic activity">
    <reaction evidence="11">
        <text>GTP + H2O = GDP + phosphate + H(+)</text>
        <dbReference type="Rhea" id="RHEA:19669"/>
        <dbReference type="ChEBI" id="CHEBI:15377"/>
        <dbReference type="ChEBI" id="CHEBI:15378"/>
        <dbReference type="ChEBI" id="CHEBI:37565"/>
        <dbReference type="ChEBI" id="CHEBI:43474"/>
        <dbReference type="ChEBI" id="CHEBI:58189"/>
    </reaction>
</comment>
<dbReference type="Gene3D" id="3.40.50.300">
    <property type="entry name" value="P-loop containing nucleotide triphosphate hydrolases"/>
    <property type="match status" value="1"/>
</dbReference>
<feature type="transmembrane region" description="Helical" evidence="13">
    <location>
        <begin position="729"/>
        <end position="750"/>
    </location>
</feature>
<reference evidence="15 16" key="1">
    <citation type="journal article" date="2023" name="Elife">
        <title>Identification of key yeast species and microbe-microbe interactions impacting larval growth of Drosophila in the wild.</title>
        <authorList>
            <person name="Mure A."/>
            <person name="Sugiura Y."/>
            <person name="Maeda R."/>
            <person name="Honda K."/>
            <person name="Sakurai N."/>
            <person name="Takahashi Y."/>
            <person name="Watada M."/>
            <person name="Katoh T."/>
            <person name="Gotoh A."/>
            <person name="Gotoh Y."/>
            <person name="Taniguchi I."/>
            <person name="Nakamura K."/>
            <person name="Hayashi T."/>
            <person name="Katayama T."/>
            <person name="Uemura T."/>
            <person name="Hattori Y."/>
        </authorList>
    </citation>
    <scope>NUCLEOTIDE SEQUENCE [LARGE SCALE GENOMIC DNA]</scope>
    <source>
        <strain evidence="15 16">KH-74</strain>
    </source>
</reference>
<dbReference type="GO" id="GO:0005525">
    <property type="term" value="F:GTP binding"/>
    <property type="evidence" value="ECO:0007669"/>
    <property type="project" value="UniProtKB-KW"/>
</dbReference>
<evidence type="ECO:0000256" key="3">
    <source>
        <dbReference type="ARBA" id="ARBA00022741"/>
    </source>
</evidence>
<feature type="compositionally biased region" description="Low complexity" evidence="12">
    <location>
        <begin position="22"/>
        <end position="35"/>
    </location>
</feature>
<name>A0AAV5S4N8_MAUHU</name>
<feature type="region of interest" description="Disordered" evidence="12">
    <location>
        <begin position="1"/>
        <end position="49"/>
    </location>
</feature>
<evidence type="ECO:0000256" key="5">
    <source>
        <dbReference type="ARBA" id="ARBA00022801"/>
    </source>
</evidence>
<keyword evidence="6 13" id="KW-1133">Transmembrane helix</keyword>
<evidence type="ECO:0000256" key="10">
    <source>
        <dbReference type="ARBA" id="ARBA00023136"/>
    </source>
</evidence>
<protein>
    <submittedName>
        <fullName evidence="15">Mitofusin</fullName>
    </submittedName>
</protein>
<dbReference type="PANTHER" id="PTHR10465:SF0">
    <property type="entry name" value="SARCALUMENIN"/>
    <property type="match status" value="1"/>
</dbReference>
<dbReference type="PROSITE" id="PS51718">
    <property type="entry name" value="G_DYNAMIN_2"/>
    <property type="match status" value="1"/>
</dbReference>
<keyword evidence="10 13" id="KW-0472">Membrane</keyword>
<dbReference type="GO" id="GO:0003924">
    <property type="term" value="F:GTPase activity"/>
    <property type="evidence" value="ECO:0007669"/>
    <property type="project" value="InterPro"/>
</dbReference>
<evidence type="ECO:0000256" key="4">
    <source>
        <dbReference type="ARBA" id="ARBA00022787"/>
    </source>
</evidence>
<evidence type="ECO:0000256" key="7">
    <source>
        <dbReference type="ARBA" id="ARBA00023054"/>
    </source>
</evidence>
<evidence type="ECO:0000256" key="9">
    <source>
        <dbReference type="ARBA" id="ARBA00023134"/>
    </source>
</evidence>
<feature type="region of interest" description="Disordered" evidence="12">
    <location>
        <begin position="408"/>
        <end position="437"/>
    </location>
</feature>
<keyword evidence="16" id="KW-1185">Reference proteome</keyword>
<organism evidence="15 16">
    <name type="scientific">Maudiozyma humilis</name>
    <name type="common">Sour dough yeast</name>
    <name type="synonym">Kazachstania humilis</name>
    <dbReference type="NCBI Taxonomy" id="51915"/>
    <lineage>
        <taxon>Eukaryota</taxon>
        <taxon>Fungi</taxon>
        <taxon>Dikarya</taxon>
        <taxon>Ascomycota</taxon>
        <taxon>Saccharomycotina</taxon>
        <taxon>Saccharomycetes</taxon>
        <taxon>Saccharomycetales</taxon>
        <taxon>Saccharomycetaceae</taxon>
        <taxon>Maudiozyma</taxon>
    </lineage>
</organism>
<dbReference type="EMBL" id="BTGD01000025">
    <property type="protein sequence ID" value="GMM58683.1"/>
    <property type="molecule type" value="Genomic_DNA"/>
</dbReference>
<comment type="caution">
    <text evidence="15">The sequence shown here is derived from an EMBL/GenBank/DDBJ whole genome shotgun (WGS) entry which is preliminary data.</text>
</comment>
<evidence type="ECO:0000256" key="12">
    <source>
        <dbReference type="SAM" id="MobiDB-lite"/>
    </source>
</evidence>
<keyword evidence="4" id="KW-1000">Mitochondrion outer membrane</keyword>
<dbReference type="InterPro" id="IPR027094">
    <property type="entry name" value="Mitofusin_fam"/>
</dbReference>
<dbReference type="PANTHER" id="PTHR10465">
    <property type="entry name" value="TRANSMEMBRANE GTPASE FZO1"/>
    <property type="match status" value="1"/>
</dbReference>
<evidence type="ECO:0000256" key="2">
    <source>
        <dbReference type="ARBA" id="ARBA00022692"/>
    </source>
</evidence>
<dbReference type="FunFam" id="3.40.50.300:FF:000638">
    <property type="entry name" value="Transmembrane GTPase Fzo1, putative"/>
    <property type="match status" value="1"/>
</dbReference>
<evidence type="ECO:0000259" key="14">
    <source>
        <dbReference type="PROSITE" id="PS51718"/>
    </source>
</evidence>
<evidence type="ECO:0000256" key="6">
    <source>
        <dbReference type="ARBA" id="ARBA00022989"/>
    </source>
</evidence>
<dbReference type="AlphaFoldDB" id="A0AAV5S4N8"/>
<feature type="compositionally biased region" description="Acidic residues" evidence="12">
    <location>
        <begin position="414"/>
        <end position="432"/>
    </location>
</feature>
<keyword evidence="8" id="KW-0496">Mitochondrion</keyword>
<keyword evidence="7" id="KW-0175">Coiled coil</keyword>
<dbReference type="Proteomes" id="UP001377567">
    <property type="component" value="Unassembled WGS sequence"/>
</dbReference>
<dbReference type="SUPFAM" id="SSF52540">
    <property type="entry name" value="P-loop containing nucleoside triphosphate hydrolases"/>
    <property type="match status" value="1"/>
</dbReference>
<keyword evidence="5" id="KW-0378">Hydrolase</keyword>
<evidence type="ECO:0000256" key="8">
    <source>
        <dbReference type="ARBA" id="ARBA00023128"/>
    </source>
</evidence>
<dbReference type="InterPro" id="IPR045063">
    <property type="entry name" value="Dynamin_N"/>
</dbReference>
<evidence type="ECO:0000256" key="11">
    <source>
        <dbReference type="ARBA" id="ARBA00048548"/>
    </source>
</evidence>
<feature type="domain" description="Dynamin-type G" evidence="14">
    <location>
        <begin position="182"/>
        <end position="478"/>
    </location>
</feature>
<proteinExistence type="predicted"/>